<dbReference type="SUPFAM" id="SSF63520">
    <property type="entry name" value="PTS-regulatory domain, PRD"/>
    <property type="match status" value="2"/>
</dbReference>
<dbReference type="InterPro" id="IPR003501">
    <property type="entry name" value="PTS_EIIB_2/3"/>
</dbReference>
<feature type="domain" description="PRD" evidence="7">
    <location>
        <begin position="324"/>
        <end position="431"/>
    </location>
</feature>
<dbReference type="InterPro" id="IPR050661">
    <property type="entry name" value="BglG_antiterminators"/>
</dbReference>
<keyword evidence="3" id="KW-0805">Transcription regulation</keyword>
<dbReference type="Pfam" id="PF02302">
    <property type="entry name" value="PTS_IIB"/>
    <property type="match status" value="1"/>
</dbReference>
<evidence type="ECO:0000313" key="9">
    <source>
        <dbReference type="Proteomes" id="UP000078534"/>
    </source>
</evidence>
<dbReference type="InterPro" id="IPR011608">
    <property type="entry name" value="PRD"/>
</dbReference>
<dbReference type="InterPro" id="IPR013196">
    <property type="entry name" value="HTH_11"/>
</dbReference>
<protein>
    <submittedName>
        <fullName evidence="8">Uncharacterized protein</fullName>
    </submittedName>
</protein>
<dbReference type="PANTHER" id="PTHR30185">
    <property type="entry name" value="CRYPTIC BETA-GLUCOSIDE BGL OPERON ANTITERMINATOR"/>
    <property type="match status" value="1"/>
</dbReference>
<dbReference type="SUPFAM" id="SSF55804">
    <property type="entry name" value="Phoshotransferase/anion transport protein"/>
    <property type="match status" value="1"/>
</dbReference>
<evidence type="ECO:0000256" key="2">
    <source>
        <dbReference type="ARBA" id="ARBA00022737"/>
    </source>
</evidence>
<dbReference type="Pfam" id="PF00359">
    <property type="entry name" value="PTS_EIIA_2"/>
    <property type="match status" value="1"/>
</dbReference>
<sequence>MSKIQLLSSRQESLLRTLLFTTKPVSYKQISSQLKLSTRTIQREVSALKSILEEFNLKVVSKMGSGIMIDGNLEDKALLDKTMLKANTFQIYSPEERQEGMLFDLLIATEPIKYFLLSNKYGVTEATISNDLDKLESTCKRNNLTIIRKAGFGVLIYGLENDKRSALSKLLHKDITFEEWFELFQLSEQEGKTIESSQLNQSVCKRLRKFVETSNILKVEHAVKEVLDSQTVIELSDRSYVNLIVHLILAIERINHQANYACEDESILPEIETMEEYIVAIQIVQKLESILNISIPKSEISYITLHLFGANFSQQYNSSTFNSDNDIEWYDLTQSFIHAAEKELSISLKEDLSLFEGLLAHLVPSVNRLRLGLQIHNPMLKDIKERYPDIFSACQKAGVTISTKIGKDIPEDEIGYLAVHIGASAIRMKEHTKHIYKAVIVCASGMGTSTYLASKVEKEIANLQIDSILSLTELKDKLNNLKIDQIIISTVSLPFLHPDHYILVSPFLSDDEIKLIYNKLGSLTMKNEAVSKDNIEPPNTLSMVGSARYGEGMVQILRNLSVFELPASSGNLKNVTELLSNTSIVVNPKQVLLDLERREKQGTFVLDNLAMVHSKTSGVSELLLGVFHFNGSTIWDGFEIQTLLLLAAPVDATKEHIEMISVISANLIEESFLHVLLKGSEKEIKIEVESLLSNAFFTKVKALIKESSTK</sequence>
<dbReference type="Gene3D" id="1.10.1790.10">
    <property type="entry name" value="PRD domain"/>
    <property type="match status" value="2"/>
</dbReference>
<dbReference type="InterPro" id="IPR013011">
    <property type="entry name" value="PTS_EIIB_2"/>
</dbReference>
<keyword evidence="4" id="KW-0804">Transcription</keyword>
<evidence type="ECO:0000256" key="1">
    <source>
        <dbReference type="ARBA" id="ARBA00022679"/>
    </source>
</evidence>
<keyword evidence="2" id="KW-0677">Repeat</keyword>
<dbReference type="InterPro" id="IPR036095">
    <property type="entry name" value="PTS_EIIB-like_sf"/>
</dbReference>
<dbReference type="InterPro" id="IPR036634">
    <property type="entry name" value="PRD_sf"/>
</dbReference>
<keyword evidence="1" id="KW-0808">Transferase</keyword>
<evidence type="ECO:0000256" key="3">
    <source>
        <dbReference type="ARBA" id="ARBA00023015"/>
    </source>
</evidence>
<dbReference type="CDD" id="cd05568">
    <property type="entry name" value="PTS_IIB_bgl_like"/>
    <property type="match status" value="1"/>
</dbReference>
<dbReference type="RefSeq" id="WP_066340277.1">
    <property type="nucleotide sequence ID" value="NZ_LWSG01000045.1"/>
</dbReference>
<dbReference type="EMBL" id="LWSG01000045">
    <property type="protein sequence ID" value="OAS82600.1"/>
    <property type="molecule type" value="Genomic_DNA"/>
</dbReference>
<dbReference type="PROSITE" id="PS51372">
    <property type="entry name" value="PRD_2"/>
    <property type="match status" value="2"/>
</dbReference>
<keyword evidence="9" id="KW-1185">Reference proteome</keyword>
<dbReference type="Gene3D" id="3.40.50.2300">
    <property type="match status" value="1"/>
</dbReference>
<accession>A0A179SNN9</accession>
<dbReference type="PROSITE" id="PS51099">
    <property type="entry name" value="PTS_EIIB_TYPE_2"/>
    <property type="match status" value="1"/>
</dbReference>
<dbReference type="GO" id="GO:0008982">
    <property type="term" value="F:protein-N(PI)-phosphohistidine-sugar phosphotransferase activity"/>
    <property type="evidence" value="ECO:0007669"/>
    <property type="project" value="InterPro"/>
</dbReference>
<feature type="domain" description="PTS EIIA type-2" evidence="5">
    <location>
        <begin position="547"/>
        <end position="695"/>
    </location>
</feature>
<organism evidence="8 9">
    <name type="scientific">Metabacillus litoralis</name>
    <dbReference type="NCBI Taxonomy" id="152268"/>
    <lineage>
        <taxon>Bacteria</taxon>
        <taxon>Bacillati</taxon>
        <taxon>Bacillota</taxon>
        <taxon>Bacilli</taxon>
        <taxon>Bacillales</taxon>
        <taxon>Bacillaceae</taxon>
        <taxon>Metabacillus</taxon>
    </lineage>
</organism>
<evidence type="ECO:0000313" key="8">
    <source>
        <dbReference type="EMBL" id="OAS82600.1"/>
    </source>
</evidence>
<proteinExistence type="predicted"/>
<dbReference type="Gene3D" id="1.10.10.10">
    <property type="entry name" value="Winged helix-like DNA-binding domain superfamily/Winged helix DNA-binding domain"/>
    <property type="match status" value="1"/>
</dbReference>
<comment type="caution">
    <text evidence="8">The sequence shown here is derived from an EMBL/GenBank/DDBJ whole genome shotgun (WGS) entry which is preliminary data.</text>
</comment>
<dbReference type="Gene3D" id="3.40.930.10">
    <property type="entry name" value="Mannitol-specific EII, Chain A"/>
    <property type="match status" value="1"/>
</dbReference>
<dbReference type="Pfam" id="PF08279">
    <property type="entry name" value="HTH_11"/>
    <property type="match status" value="1"/>
</dbReference>
<dbReference type="PANTHER" id="PTHR30185:SF18">
    <property type="entry name" value="TRANSCRIPTIONAL REGULATOR MTLR"/>
    <property type="match status" value="1"/>
</dbReference>
<dbReference type="Pfam" id="PF00874">
    <property type="entry name" value="PRD"/>
    <property type="match status" value="2"/>
</dbReference>
<feature type="domain" description="PRD" evidence="7">
    <location>
        <begin position="211"/>
        <end position="317"/>
    </location>
</feature>
<evidence type="ECO:0000256" key="4">
    <source>
        <dbReference type="ARBA" id="ARBA00023163"/>
    </source>
</evidence>
<dbReference type="InterPro" id="IPR036388">
    <property type="entry name" value="WH-like_DNA-bd_sf"/>
</dbReference>
<dbReference type="AlphaFoldDB" id="A0A179SNN9"/>
<dbReference type="PROSITE" id="PS51094">
    <property type="entry name" value="PTS_EIIA_TYPE_2"/>
    <property type="match status" value="1"/>
</dbReference>
<reference evidence="9" key="1">
    <citation type="submission" date="2016-04" db="EMBL/GenBank/DDBJ databases">
        <authorList>
            <person name="Lyu Z."/>
            <person name="Lyu W."/>
        </authorList>
    </citation>
    <scope>NUCLEOTIDE SEQUENCE [LARGE SCALE GENOMIC DNA]</scope>
    <source>
        <strain evidence="9">C44</strain>
    </source>
</reference>
<feature type="domain" description="PTS EIIB type-2" evidence="6">
    <location>
        <begin position="436"/>
        <end position="528"/>
    </location>
</feature>
<dbReference type="Proteomes" id="UP000078534">
    <property type="component" value="Unassembled WGS sequence"/>
</dbReference>
<dbReference type="GO" id="GO:0009401">
    <property type="term" value="P:phosphoenolpyruvate-dependent sugar phosphotransferase system"/>
    <property type="evidence" value="ECO:0007669"/>
    <property type="project" value="InterPro"/>
</dbReference>
<dbReference type="STRING" id="152268.A6K24_13245"/>
<evidence type="ECO:0000259" key="5">
    <source>
        <dbReference type="PROSITE" id="PS51094"/>
    </source>
</evidence>
<dbReference type="GO" id="GO:0006355">
    <property type="term" value="P:regulation of DNA-templated transcription"/>
    <property type="evidence" value="ECO:0007669"/>
    <property type="project" value="InterPro"/>
</dbReference>
<name>A0A179SNN9_9BACI</name>
<evidence type="ECO:0000259" key="7">
    <source>
        <dbReference type="PROSITE" id="PS51372"/>
    </source>
</evidence>
<gene>
    <name evidence="8" type="ORF">A6K24_13245</name>
</gene>
<dbReference type="InterPro" id="IPR002178">
    <property type="entry name" value="PTS_EIIA_type-2_dom"/>
</dbReference>
<dbReference type="SUPFAM" id="SSF52794">
    <property type="entry name" value="PTS system IIB component-like"/>
    <property type="match status" value="1"/>
</dbReference>
<evidence type="ECO:0000259" key="6">
    <source>
        <dbReference type="PROSITE" id="PS51099"/>
    </source>
</evidence>
<dbReference type="InterPro" id="IPR016152">
    <property type="entry name" value="PTrfase/Anion_transptr"/>
</dbReference>